<dbReference type="GO" id="GO:0016758">
    <property type="term" value="F:hexosyltransferase activity"/>
    <property type="evidence" value="ECO:0007669"/>
    <property type="project" value="TreeGrafter"/>
</dbReference>
<evidence type="ECO:0000256" key="6">
    <source>
        <dbReference type="ARBA" id="ARBA00023136"/>
    </source>
</evidence>
<keyword evidence="4" id="KW-0808">Transferase</keyword>
<dbReference type="PANTHER" id="PTHR12042:SF21">
    <property type="entry name" value="ALPHA1,4-GALACTOSYLTRANSFERASE 1-RELATED"/>
    <property type="match status" value="1"/>
</dbReference>
<evidence type="ECO:0000259" key="7">
    <source>
        <dbReference type="Pfam" id="PF04572"/>
    </source>
</evidence>
<proteinExistence type="inferred from homology"/>
<protein>
    <recommendedName>
        <fullName evidence="7">Alpha 1,4-glycosyltransferase domain-containing protein</fullName>
    </recommendedName>
</protein>
<dbReference type="InterPro" id="IPR051981">
    <property type="entry name" value="Glycosyltransf_32"/>
</dbReference>
<keyword evidence="5" id="KW-0333">Golgi apparatus</keyword>
<feature type="domain" description="Alpha 1,4-glycosyltransferase" evidence="7">
    <location>
        <begin position="226"/>
        <end position="300"/>
    </location>
</feature>
<keyword evidence="9" id="KW-1185">Reference proteome</keyword>
<dbReference type="Proteomes" id="UP001321473">
    <property type="component" value="Unassembled WGS sequence"/>
</dbReference>
<dbReference type="EMBL" id="JARKHS020027741">
    <property type="protein sequence ID" value="KAK8765077.1"/>
    <property type="molecule type" value="Genomic_DNA"/>
</dbReference>
<evidence type="ECO:0000313" key="9">
    <source>
        <dbReference type="Proteomes" id="UP001321473"/>
    </source>
</evidence>
<keyword evidence="6" id="KW-0472">Membrane</keyword>
<dbReference type="PANTHER" id="PTHR12042">
    <property type="entry name" value="LACTOSYLCERAMIDE 4-ALPHA-GALACTOSYLTRANSFERASE ALPHA- 1,4-GALACTOSYLTRANSFERASE"/>
    <property type="match status" value="1"/>
</dbReference>
<dbReference type="Gene3D" id="3.90.550.20">
    <property type="match status" value="1"/>
</dbReference>
<organism evidence="8 9">
    <name type="scientific">Amblyomma americanum</name>
    <name type="common">Lone star tick</name>
    <dbReference type="NCBI Taxonomy" id="6943"/>
    <lineage>
        <taxon>Eukaryota</taxon>
        <taxon>Metazoa</taxon>
        <taxon>Ecdysozoa</taxon>
        <taxon>Arthropoda</taxon>
        <taxon>Chelicerata</taxon>
        <taxon>Arachnida</taxon>
        <taxon>Acari</taxon>
        <taxon>Parasitiformes</taxon>
        <taxon>Ixodida</taxon>
        <taxon>Ixodoidea</taxon>
        <taxon>Ixodidae</taxon>
        <taxon>Amblyomminae</taxon>
        <taxon>Amblyomma</taxon>
    </lineage>
</organism>
<comment type="caution">
    <text evidence="8">The sequence shown here is derived from an EMBL/GenBank/DDBJ whole genome shotgun (WGS) entry which is preliminary data.</text>
</comment>
<gene>
    <name evidence="8" type="ORF">V5799_032317</name>
</gene>
<dbReference type="InterPro" id="IPR029044">
    <property type="entry name" value="Nucleotide-diphossugar_trans"/>
</dbReference>
<comment type="similarity">
    <text evidence="2">Belongs to the glycosyltransferase 32 family.</text>
</comment>
<keyword evidence="3" id="KW-0328">Glycosyltransferase</keyword>
<dbReference type="Pfam" id="PF04488">
    <property type="entry name" value="Gly_transf_sug"/>
    <property type="match status" value="1"/>
</dbReference>
<accession>A0AAQ4DRI7</accession>
<evidence type="ECO:0000256" key="5">
    <source>
        <dbReference type="ARBA" id="ARBA00023034"/>
    </source>
</evidence>
<dbReference type="InterPro" id="IPR007577">
    <property type="entry name" value="GlycoTrfase_DXD_sugar-bd_CS"/>
</dbReference>
<comment type="subcellular location">
    <subcellularLocation>
        <location evidence="1">Golgi apparatus membrane</location>
        <topology evidence="1">Single-pass type II membrane protein</topology>
    </subcellularLocation>
</comment>
<evidence type="ECO:0000256" key="4">
    <source>
        <dbReference type="ARBA" id="ARBA00022679"/>
    </source>
</evidence>
<dbReference type="GO" id="GO:0000139">
    <property type="term" value="C:Golgi membrane"/>
    <property type="evidence" value="ECO:0007669"/>
    <property type="project" value="UniProtKB-SubCell"/>
</dbReference>
<evidence type="ECO:0000256" key="2">
    <source>
        <dbReference type="ARBA" id="ARBA00009003"/>
    </source>
</evidence>
<reference evidence="8 9" key="1">
    <citation type="journal article" date="2023" name="Arcadia Sci">
        <title>De novo assembly of a long-read Amblyomma americanum tick genome.</title>
        <authorList>
            <person name="Chou S."/>
            <person name="Poskanzer K.E."/>
            <person name="Rollins M."/>
            <person name="Thuy-Boun P.S."/>
        </authorList>
    </citation>
    <scope>NUCLEOTIDE SEQUENCE [LARGE SCALE GENOMIC DNA]</scope>
    <source>
        <strain evidence="8">F_SG_1</strain>
        <tissue evidence="8">Salivary glands</tissue>
    </source>
</reference>
<evidence type="ECO:0000256" key="3">
    <source>
        <dbReference type="ARBA" id="ARBA00022676"/>
    </source>
</evidence>
<dbReference type="SUPFAM" id="SSF53448">
    <property type="entry name" value="Nucleotide-diphospho-sugar transferases"/>
    <property type="match status" value="1"/>
</dbReference>
<name>A0AAQ4DRI7_AMBAM</name>
<sequence>MMLLLLSGYWRVLTSRPRGGSESLTNQRSPVLTLRSLAVAFEEKRRDFKVSRDRRYSWRGKAGVKNHVYIQVWKKLSGCFIEESLVENSEEKSGFSRIFFLETGGRGTLSPRFACAVESAARLHPGWTVHLLSTSGGNATHKDTSGPFVDVLRSIPNVVLSYIKPVEEFQGTPLEAWYRSGVLNKSSHPVEHLADALRLAVLYKRGGVYLDLDVVVIRPLDSLPSFVCQSPVVLPHWMFLAVPAGRWKAFFAADASSEVWLMCTSSYALHVYNKLSSRALTEPGSAYRQAAQVYCPDSLQLALHLSGAF</sequence>
<evidence type="ECO:0000313" key="8">
    <source>
        <dbReference type="EMBL" id="KAK8765077.1"/>
    </source>
</evidence>
<evidence type="ECO:0000256" key="1">
    <source>
        <dbReference type="ARBA" id="ARBA00004323"/>
    </source>
</evidence>
<dbReference type="Pfam" id="PF04572">
    <property type="entry name" value="Gb3_synth"/>
    <property type="match status" value="1"/>
</dbReference>
<dbReference type="GO" id="GO:0006688">
    <property type="term" value="P:glycosphingolipid biosynthetic process"/>
    <property type="evidence" value="ECO:0007669"/>
    <property type="project" value="TreeGrafter"/>
</dbReference>
<dbReference type="AlphaFoldDB" id="A0AAQ4DRI7"/>
<dbReference type="InterPro" id="IPR007652">
    <property type="entry name" value="A1-4-GlycosylTfrase_dom"/>
</dbReference>